<dbReference type="Pfam" id="PF00117">
    <property type="entry name" value="GATase"/>
    <property type="match status" value="1"/>
</dbReference>
<dbReference type="CDD" id="cd01741">
    <property type="entry name" value="GATase1_1"/>
    <property type="match status" value="1"/>
</dbReference>
<evidence type="ECO:0000313" key="2">
    <source>
        <dbReference type="EMBL" id="KAK3303706.1"/>
    </source>
</evidence>
<dbReference type="InterPro" id="IPR017926">
    <property type="entry name" value="GATASE"/>
</dbReference>
<name>A0AAJ0LZR4_9PEZI</name>
<organism evidence="2 3">
    <name type="scientific">Chaetomium strumarium</name>
    <dbReference type="NCBI Taxonomy" id="1170767"/>
    <lineage>
        <taxon>Eukaryota</taxon>
        <taxon>Fungi</taxon>
        <taxon>Dikarya</taxon>
        <taxon>Ascomycota</taxon>
        <taxon>Pezizomycotina</taxon>
        <taxon>Sordariomycetes</taxon>
        <taxon>Sordariomycetidae</taxon>
        <taxon>Sordariales</taxon>
        <taxon>Chaetomiaceae</taxon>
        <taxon>Chaetomium</taxon>
    </lineage>
</organism>
<proteinExistence type="predicted"/>
<dbReference type="InterPro" id="IPR029062">
    <property type="entry name" value="Class_I_gatase-like"/>
</dbReference>
<dbReference type="GeneID" id="87888654"/>
<dbReference type="GO" id="GO:0005634">
    <property type="term" value="C:nucleus"/>
    <property type="evidence" value="ECO:0007669"/>
    <property type="project" value="TreeGrafter"/>
</dbReference>
<dbReference type="PROSITE" id="PS51273">
    <property type="entry name" value="GATASE_TYPE_1"/>
    <property type="match status" value="1"/>
</dbReference>
<sequence length="260" mass="28396">MDSLPPPTPIRLAILLTDEPLPSIAAKLGGFDSIFTSLLRAGCESLDPPQPLTSQLTLTAHNVVGAAAAGDDEAYPDPATIDAVLITGSRYAAYADDEWIVRLTYYTRRLLDGGRVRVIGVCFGHQIVARALGAPVARSSAGWELSVTELELTEEGKRVFGVNSLKIYQTHRDAILAYPPGVIPLARTELCPKQGMYVPRRLITVQGHPEFSQFMMTEMLRVRHAAGTIPDGAFEDAMRRVADDHDGVVVARAFLRFLRE</sequence>
<reference evidence="2" key="1">
    <citation type="journal article" date="2023" name="Mol. Phylogenet. Evol.">
        <title>Genome-scale phylogeny and comparative genomics of the fungal order Sordariales.</title>
        <authorList>
            <person name="Hensen N."/>
            <person name="Bonometti L."/>
            <person name="Westerberg I."/>
            <person name="Brannstrom I.O."/>
            <person name="Guillou S."/>
            <person name="Cros-Aarteil S."/>
            <person name="Calhoun S."/>
            <person name="Haridas S."/>
            <person name="Kuo A."/>
            <person name="Mondo S."/>
            <person name="Pangilinan J."/>
            <person name="Riley R."/>
            <person name="LaButti K."/>
            <person name="Andreopoulos B."/>
            <person name="Lipzen A."/>
            <person name="Chen C."/>
            <person name="Yan M."/>
            <person name="Daum C."/>
            <person name="Ng V."/>
            <person name="Clum A."/>
            <person name="Steindorff A."/>
            <person name="Ohm R.A."/>
            <person name="Martin F."/>
            <person name="Silar P."/>
            <person name="Natvig D.O."/>
            <person name="Lalanne C."/>
            <person name="Gautier V."/>
            <person name="Ament-Velasquez S.L."/>
            <person name="Kruys A."/>
            <person name="Hutchinson M.I."/>
            <person name="Powell A.J."/>
            <person name="Barry K."/>
            <person name="Miller A.N."/>
            <person name="Grigoriev I.V."/>
            <person name="Debuchy R."/>
            <person name="Gladieux P."/>
            <person name="Hiltunen Thoren M."/>
            <person name="Johannesson H."/>
        </authorList>
    </citation>
    <scope>NUCLEOTIDE SEQUENCE</scope>
    <source>
        <strain evidence="2">CBS 333.67</strain>
    </source>
</reference>
<feature type="domain" description="Glutamine amidotransferase" evidence="1">
    <location>
        <begin position="110"/>
        <end position="213"/>
    </location>
</feature>
<dbReference type="Gene3D" id="3.40.50.880">
    <property type="match status" value="1"/>
</dbReference>
<reference evidence="2" key="2">
    <citation type="submission" date="2023-06" db="EMBL/GenBank/DDBJ databases">
        <authorList>
            <consortium name="Lawrence Berkeley National Laboratory"/>
            <person name="Mondo S.J."/>
            <person name="Hensen N."/>
            <person name="Bonometti L."/>
            <person name="Westerberg I."/>
            <person name="Brannstrom I.O."/>
            <person name="Guillou S."/>
            <person name="Cros-Aarteil S."/>
            <person name="Calhoun S."/>
            <person name="Haridas S."/>
            <person name="Kuo A."/>
            <person name="Pangilinan J."/>
            <person name="Riley R."/>
            <person name="Labutti K."/>
            <person name="Andreopoulos B."/>
            <person name="Lipzen A."/>
            <person name="Chen C."/>
            <person name="Yanf M."/>
            <person name="Daum C."/>
            <person name="Ng V."/>
            <person name="Clum A."/>
            <person name="Steindorff A."/>
            <person name="Ohm R."/>
            <person name="Martin F."/>
            <person name="Silar P."/>
            <person name="Natvig D."/>
            <person name="Lalanne C."/>
            <person name="Gautier V."/>
            <person name="Ament-Velasquez S.L."/>
            <person name="Kruys A."/>
            <person name="Hutchinson M.I."/>
            <person name="Powell A.J."/>
            <person name="Barry K."/>
            <person name="Miller A.N."/>
            <person name="Grigoriev I.V."/>
            <person name="Debuchy R."/>
            <person name="Gladieux P."/>
            <person name="Thoren M.H."/>
            <person name="Johannesson H."/>
        </authorList>
    </citation>
    <scope>NUCLEOTIDE SEQUENCE</scope>
    <source>
        <strain evidence="2">CBS 333.67</strain>
    </source>
</reference>
<keyword evidence="2" id="KW-0315">Glutamine amidotransferase</keyword>
<dbReference type="InterPro" id="IPR044992">
    <property type="entry name" value="ChyE-like"/>
</dbReference>
<dbReference type="Proteomes" id="UP001273166">
    <property type="component" value="Unassembled WGS sequence"/>
</dbReference>
<evidence type="ECO:0000259" key="1">
    <source>
        <dbReference type="Pfam" id="PF00117"/>
    </source>
</evidence>
<dbReference type="PANTHER" id="PTHR42695:SF5">
    <property type="entry name" value="GLUTAMINE AMIDOTRANSFERASE YLR126C-RELATED"/>
    <property type="match status" value="1"/>
</dbReference>
<dbReference type="SUPFAM" id="SSF52317">
    <property type="entry name" value="Class I glutamine amidotransferase-like"/>
    <property type="match status" value="1"/>
</dbReference>
<accession>A0AAJ0LZR4</accession>
<gene>
    <name evidence="2" type="ORF">B0T15DRAFT_541010</name>
</gene>
<dbReference type="PANTHER" id="PTHR42695">
    <property type="entry name" value="GLUTAMINE AMIDOTRANSFERASE YLR126C-RELATED"/>
    <property type="match status" value="1"/>
</dbReference>
<comment type="caution">
    <text evidence="2">The sequence shown here is derived from an EMBL/GenBank/DDBJ whole genome shotgun (WGS) entry which is preliminary data.</text>
</comment>
<dbReference type="AlphaFoldDB" id="A0AAJ0LZR4"/>
<dbReference type="GO" id="GO:0005829">
    <property type="term" value="C:cytosol"/>
    <property type="evidence" value="ECO:0007669"/>
    <property type="project" value="TreeGrafter"/>
</dbReference>
<protein>
    <submittedName>
        <fullName evidence="2">Class I glutamine amidotransferase-like protein</fullName>
    </submittedName>
</protein>
<evidence type="ECO:0000313" key="3">
    <source>
        <dbReference type="Proteomes" id="UP001273166"/>
    </source>
</evidence>
<keyword evidence="3" id="KW-1185">Reference proteome</keyword>
<dbReference type="RefSeq" id="XP_062719486.1">
    <property type="nucleotide sequence ID" value="XM_062869825.1"/>
</dbReference>
<dbReference type="EMBL" id="JAUDZG010000006">
    <property type="protein sequence ID" value="KAK3303706.1"/>
    <property type="molecule type" value="Genomic_DNA"/>
</dbReference>